<dbReference type="Gene3D" id="1.20.120.1630">
    <property type="match status" value="1"/>
</dbReference>
<evidence type="ECO:0000256" key="6">
    <source>
        <dbReference type="SAM" id="Phobius"/>
    </source>
</evidence>
<dbReference type="Proteomes" id="UP001296873">
    <property type="component" value="Unassembled WGS sequence"/>
</dbReference>
<evidence type="ECO:0000256" key="1">
    <source>
        <dbReference type="ARBA" id="ARBA00004127"/>
    </source>
</evidence>
<proteinExistence type="predicted"/>
<keyword evidence="2 6" id="KW-0812">Transmembrane</keyword>
<feature type="transmembrane region" description="Helical" evidence="6">
    <location>
        <begin position="105"/>
        <end position="125"/>
    </location>
</feature>
<comment type="subcellular location">
    <subcellularLocation>
        <location evidence="1">Endomembrane system</location>
        <topology evidence="1">Multi-pass membrane protein</topology>
    </subcellularLocation>
</comment>
<feature type="transmembrane region" description="Helical" evidence="6">
    <location>
        <begin position="155"/>
        <end position="184"/>
    </location>
</feature>
<evidence type="ECO:0000256" key="3">
    <source>
        <dbReference type="ARBA" id="ARBA00022989"/>
    </source>
</evidence>
<accession>A0ABS1DKJ0</accession>
<name>A0ABS1DKJ0_9PROT</name>
<keyword evidence="4 6" id="KW-0472">Membrane</keyword>
<evidence type="ECO:0008006" key="9">
    <source>
        <dbReference type="Google" id="ProtNLM"/>
    </source>
</evidence>
<evidence type="ECO:0000256" key="4">
    <source>
        <dbReference type="ARBA" id="ARBA00023136"/>
    </source>
</evidence>
<dbReference type="PANTHER" id="PTHR12714:SF24">
    <property type="entry name" value="SLR1182 PROTEIN"/>
    <property type="match status" value="1"/>
</dbReference>
<feature type="transmembrane region" description="Helical" evidence="6">
    <location>
        <begin position="76"/>
        <end position="93"/>
    </location>
</feature>
<dbReference type="Pfam" id="PF04191">
    <property type="entry name" value="PEMT"/>
    <property type="match status" value="1"/>
</dbReference>
<protein>
    <recommendedName>
        <fullName evidence="9">Isoprenylcysteine carboxylmethyltransferase family protein</fullName>
    </recommendedName>
</protein>
<sequence length="221" mass="24021">MPQPAGSTWSAASRRERRAHPRGLGNGPGRPAVPQPRRGDRRTGGGAGDRNPAHLLTPRRREPPVSDRPNVKLPPPAIYAGAFAIGCGLHWLLPWSAFAGPSRWLLAAALGLPAVALALWALLTFRRADTAIEPWAPARNLVTHGPYAYTRNPMYVSLTLLTAGAAVALDLPWALLLVPVAVLVTDRYVIAREEVHLSHMFGAAYRSYCARTRRWLGRKAG</sequence>
<feature type="compositionally biased region" description="Polar residues" evidence="5">
    <location>
        <begin position="1"/>
        <end position="11"/>
    </location>
</feature>
<comment type="caution">
    <text evidence="7">The sequence shown here is derived from an EMBL/GenBank/DDBJ whole genome shotgun (WGS) entry which is preliminary data.</text>
</comment>
<keyword evidence="8" id="KW-1185">Reference proteome</keyword>
<evidence type="ECO:0000256" key="2">
    <source>
        <dbReference type="ARBA" id="ARBA00022692"/>
    </source>
</evidence>
<gene>
    <name evidence="7" type="ORF">CKO28_17705</name>
</gene>
<evidence type="ECO:0000256" key="5">
    <source>
        <dbReference type="SAM" id="MobiDB-lite"/>
    </source>
</evidence>
<dbReference type="InterPro" id="IPR007318">
    <property type="entry name" value="Phopholipid_MeTrfase"/>
</dbReference>
<feature type="region of interest" description="Disordered" evidence="5">
    <location>
        <begin position="1"/>
        <end position="71"/>
    </location>
</feature>
<keyword evidence="3 6" id="KW-1133">Transmembrane helix</keyword>
<dbReference type="PANTHER" id="PTHR12714">
    <property type="entry name" value="PROTEIN-S ISOPRENYLCYSTEINE O-METHYLTRANSFERASE"/>
    <property type="match status" value="1"/>
</dbReference>
<dbReference type="EMBL" id="NRRL01000065">
    <property type="protein sequence ID" value="MBK1669875.1"/>
    <property type="molecule type" value="Genomic_DNA"/>
</dbReference>
<reference evidence="7 8" key="1">
    <citation type="journal article" date="2020" name="Microorganisms">
        <title>Osmotic Adaptation and Compatible Solute Biosynthesis of Phototrophic Bacteria as Revealed from Genome Analyses.</title>
        <authorList>
            <person name="Imhoff J.F."/>
            <person name="Rahn T."/>
            <person name="Kunzel S."/>
            <person name="Keller A."/>
            <person name="Neulinger S.C."/>
        </authorList>
    </citation>
    <scope>NUCLEOTIDE SEQUENCE [LARGE SCALE GENOMIC DNA]</scope>
    <source>
        <strain evidence="7 8">DSM 9895</strain>
    </source>
</reference>
<evidence type="ECO:0000313" key="7">
    <source>
        <dbReference type="EMBL" id="MBK1669875.1"/>
    </source>
</evidence>
<evidence type="ECO:0000313" key="8">
    <source>
        <dbReference type="Proteomes" id="UP001296873"/>
    </source>
</evidence>
<organism evidence="7 8">
    <name type="scientific">Rhodovibrio sodomensis</name>
    <dbReference type="NCBI Taxonomy" id="1088"/>
    <lineage>
        <taxon>Bacteria</taxon>
        <taxon>Pseudomonadati</taxon>
        <taxon>Pseudomonadota</taxon>
        <taxon>Alphaproteobacteria</taxon>
        <taxon>Rhodospirillales</taxon>
        <taxon>Rhodovibrionaceae</taxon>
        <taxon>Rhodovibrio</taxon>
    </lineage>
</organism>